<organism evidence="1 2">
    <name type="scientific">Cupriavidus taiwanensis</name>
    <dbReference type="NCBI Taxonomy" id="164546"/>
    <lineage>
        <taxon>Bacteria</taxon>
        <taxon>Pseudomonadati</taxon>
        <taxon>Pseudomonadota</taxon>
        <taxon>Betaproteobacteria</taxon>
        <taxon>Burkholderiales</taxon>
        <taxon>Burkholderiaceae</taxon>
        <taxon>Cupriavidus</taxon>
    </lineage>
</organism>
<reference evidence="1 2" key="1">
    <citation type="submission" date="2018-01" db="EMBL/GenBank/DDBJ databases">
        <authorList>
            <person name="Clerissi C."/>
        </authorList>
    </citation>
    <scope>NUCLEOTIDE SEQUENCE [LARGE SCALE GENOMIC DNA]</scope>
    <source>
        <strain evidence="1">Cupriavidus taiwanensis STM 6021</strain>
    </source>
</reference>
<dbReference type="AlphaFoldDB" id="A0A7Z7JG99"/>
<sequence length="75" mass="8287">MPCGRLSFAIVCLQWIAPTERDATDPEAPAQARLQRRALRSPVSNFDGMQGMCHRHSVPGAFLDGVRRLSAHTLN</sequence>
<dbReference type="EMBL" id="LT978514">
    <property type="protein sequence ID" value="SPC23596.1"/>
    <property type="molecule type" value="Genomic_DNA"/>
</dbReference>
<proteinExistence type="predicted"/>
<evidence type="ECO:0000313" key="1">
    <source>
        <dbReference type="EMBL" id="SPC23596.1"/>
    </source>
</evidence>
<dbReference type="Proteomes" id="UP000257139">
    <property type="component" value="Chromosome CBM2594_b"/>
</dbReference>
<evidence type="ECO:0000313" key="2">
    <source>
        <dbReference type="Proteomes" id="UP000257139"/>
    </source>
</evidence>
<gene>
    <name evidence="1" type="ORF">CBM2594_B80073</name>
</gene>
<protein>
    <submittedName>
        <fullName evidence="1">Uncharacterized protein</fullName>
    </submittedName>
</protein>
<accession>A0A7Z7JG99</accession>
<name>A0A7Z7JG99_9BURK</name>